<name>A0A9W7YEY3_9FUNG</name>
<dbReference type="GO" id="GO:0000972">
    <property type="term" value="P:transcription-dependent tethering of RNA polymerase II gene DNA at nuclear periphery"/>
    <property type="evidence" value="ECO:0007669"/>
    <property type="project" value="TreeGrafter"/>
</dbReference>
<dbReference type="InterPro" id="IPR007187">
    <property type="entry name" value="Nucleoporin_Nup133/Nup155_C"/>
</dbReference>
<evidence type="ECO:0000313" key="11">
    <source>
        <dbReference type="Proteomes" id="UP001143981"/>
    </source>
</evidence>
<dbReference type="Proteomes" id="UP001143981">
    <property type="component" value="Unassembled WGS sequence"/>
</dbReference>
<dbReference type="PANTHER" id="PTHR13405:SF11">
    <property type="entry name" value="NUCLEAR PORE COMPLEX PROTEIN NUP133"/>
    <property type="match status" value="1"/>
</dbReference>
<comment type="subcellular location">
    <subcellularLocation>
        <location evidence="1">Nucleus envelope</location>
    </subcellularLocation>
</comment>
<dbReference type="Pfam" id="PF03177">
    <property type="entry name" value="Nucleoporin_C"/>
    <property type="match status" value="1"/>
</dbReference>
<dbReference type="OrthoDB" id="103454at2759"/>
<sequence>MAAAHVRGQPLAAGLSGAGPFAFVATAAECSVWAYGNNGSAGRVHRLAMPDGITEAPVVALVEVADASDVGALVCSATGQLRYWDRVAFGLGGTERFRSGAIALGDTGDRCVQATEVLPGLVVVATAQGRLFRVILGDAMELDAQLLGRGARGGVLGRVSSLLGAVGDTTEEALAGIACGTRADLRHSRELFVLTRTRLAKWVVSRSQAERREYSVDVVRLISQAASSDADVHVLDVAATHAGDACVLAMVRRGGRERLAVAMLRSGRPAEPDVVGLWTLAHVPADGVPAGARVVLPDGGPAIFVVLRQTVLAAVVATAGVVFEAPVTLRADARVLAHGSESGAAMLLCAGAGVLRVGVDVARVLSAAPQAQPSAERECQSQLEQAVFFGSTCSPLAFPLASQAADGDAALEAAALRVSQAILDNTSHFITDRMDLGAHLRERHQRARAVMQAISSCGLAERLSGAARLQLCEHAEKLAAAAALWEHQDRLWTHGSNAPSLLHTLASAFLASLGLQSNDPLRTFLRHHVAAVGDLLALLRGPLANSSGSKDSARLAAFEAGRIVHAALQPALTYRADHAKLYAADGLPPVERWTSRAAISDLLVQHVEGMYSLCRDVSRSHCAAIYSRIDAAVLPGDAAAPDSRLDIFDAAVGAALPPAMSPPDGDPYTSPPALLRAAIDLVPALASLCFRVLADRIACLHSTSPADAHALARRYDAVRPRFLMCLVPLCRAPAAFRLAEEYSDMRTLVALVFAADLANAAPRLRTYTLRFGRDFDTALLAFYERRRAWASLLRGSGAASDVVLKDFVDAADPHSATAHVGWIHDVKIADYGAAAARLARAGRDARDVSKAHTMLSLSKLAFAAVAGQDASAGDAVVEARARLEDALELCETQESLAHRLTASVVAHRRAAAPTWRHCDDAADQKAVLDAAMLTTSPELRHARPALYIVYCELVRQVWNGCVLAAEDMLDVLTFPDSSEQSSALVNDRHALAIDILSRASFSMPELPREAALRTAWRRVFLSDDWRAIRGRLSANVPDRVLRTELVNTQLYAALHSCLVTRELAHPDWFLQPADSFAAADVEYLVSTRLVPRIVSPPDESPESKPLTSTTSAALRKDYAEEDARLRAAIECGLDEYYAEILRIVSDKIEQGPLASSPGAHSPTAIGLPMSIDPPSSSPGEDERMDAD</sequence>
<organism evidence="10 11">
    <name type="scientific">Coemansia biformis</name>
    <dbReference type="NCBI Taxonomy" id="1286918"/>
    <lineage>
        <taxon>Eukaryota</taxon>
        <taxon>Fungi</taxon>
        <taxon>Fungi incertae sedis</taxon>
        <taxon>Zoopagomycota</taxon>
        <taxon>Kickxellomycotina</taxon>
        <taxon>Kickxellomycetes</taxon>
        <taxon>Kickxellales</taxon>
        <taxon>Kickxellaceae</taxon>
        <taxon>Coemansia</taxon>
    </lineage>
</organism>
<evidence type="ECO:0000256" key="7">
    <source>
        <dbReference type="ARBA" id="ARBA00023242"/>
    </source>
</evidence>
<dbReference type="InterPro" id="IPR015943">
    <property type="entry name" value="WD40/YVTN_repeat-like_dom_sf"/>
</dbReference>
<evidence type="ECO:0000256" key="2">
    <source>
        <dbReference type="ARBA" id="ARBA00005569"/>
    </source>
</evidence>
<proteinExistence type="inferred from homology"/>
<evidence type="ECO:0000313" key="10">
    <source>
        <dbReference type="EMBL" id="KAJ1732085.1"/>
    </source>
</evidence>
<dbReference type="GO" id="GO:0016973">
    <property type="term" value="P:poly(A)+ mRNA export from nucleus"/>
    <property type="evidence" value="ECO:0007669"/>
    <property type="project" value="TreeGrafter"/>
</dbReference>
<evidence type="ECO:0000256" key="4">
    <source>
        <dbReference type="ARBA" id="ARBA00022816"/>
    </source>
</evidence>
<keyword evidence="5" id="KW-0653">Protein transport</keyword>
<dbReference type="Gene3D" id="2.130.10.10">
    <property type="entry name" value="YVTN repeat-like/Quinoprotein amine dehydrogenase"/>
    <property type="match status" value="1"/>
</dbReference>
<protein>
    <recommendedName>
        <fullName evidence="9">Nucleoporin Nup133/Nup155-like C-terminal domain-containing protein</fullName>
    </recommendedName>
</protein>
<feature type="domain" description="Nucleoporin Nup133/Nup155-like C-terminal" evidence="9">
    <location>
        <begin position="812"/>
        <end position="1098"/>
    </location>
</feature>
<keyword evidence="3" id="KW-0813">Transport</keyword>
<evidence type="ECO:0000256" key="1">
    <source>
        <dbReference type="ARBA" id="ARBA00004259"/>
    </source>
</evidence>
<feature type="region of interest" description="Disordered" evidence="8">
    <location>
        <begin position="1151"/>
        <end position="1187"/>
    </location>
</feature>
<dbReference type="PANTHER" id="PTHR13405">
    <property type="entry name" value="NUCLEAR PORE COMPLEX PROTEIN NUP133"/>
    <property type="match status" value="1"/>
</dbReference>
<evidence type="ECO:0000256" key="8">
    <source>
        <dbReference type="SAM" id="MobiDB-lite"/>
    </source>
</evidence>
<comment type="caution">
    <text evidence="10">The sequence shown here is derived from an EMBL/GenBank/DDBJ whole genome shotgun (WGS) entry which is preliminary data.</text>
</comment>
<dbReference type="EMBL" id="JANBOI010000259">
    <property type="protein sequence ID" value="KAJ1732085.1"/>
    <property type="molecule type" value="Genomic_DNA"/>
</dbReference>
<evidence type="ECO:0000259" key="9">
    <source>
        <dbReference type="Pfam" id="PF03177"/>
    </source>
</evidence>
<dbReference type="GO" id="GO:0006606">
    <property type="term" value="P:protein import into nucleus"/>
    <property type="evidence" value="ECO:0007669"/>
    <property type="project" value="TreeGrafter"/>
</dbReference>
<dbReference type="InterPro" id="IPR037624">
    <property type="entry name" value="Nup133-like"/>
</dbReference>
<keyword evidence="7" id="KW-0539">Nucleus</keyword>
<evidence type="ECO:0000256" key="3">
    <source>
        <dbReference type="ARBA" id="ARBA00022448"/>
    </source>
</evidence>
<keyword evidence="11" id="KW-1185">Reference proteome</keyword>
<dbReference type="GO" id="GO:0017056">
    <property type="term" value="F:structural constituent of nuclear pore"/>
    <property type="evidence" value="ECO:0007669"/>
    <property type="project" value="InterPro"/>
</dbReference>
<reference evidence="10" key="1">
    <citation type="submission" date="2022-07" db="EMBL/GenBank/DDBJ databases">
        <title>Phylogenomic reconstructions and comparative analyses of Kickxellomycotina fungi.</title>
        <authorList>
            <person name="Reynolds N.K."/>
            <person name="Stajich J.E."/>
            <person name="Barry K."/>
            <person name="Grigoriev I.V."/>
            <person name="Crous P."/>
            <person name="Smith M.E."/>
        </authorList>
    </citation>
    <scope>NUCLEOTIDE SEQUENCE</scope>
    <source>
        <strain evidence="10">BCRC 34381</strain>
    </source>
</reference>
<keyword evidence="4" id="KW-0509">mRNA transport</keyword>
<dbReference type="SUPFAM" id="SSF117289">
    <property type="entry name" value="Nucleoporin domain"/>
    <property type="match status" value="1"/>
</dbReference>
<accession>A0A9W7YEY3</accession>
<keyword evidence="6" id="KW-0811">Translocation</keyword>
<gene>
    <name evidence="10" type="ORF">LPJ61_002210</name>
</gene>
<dbReference type="Gene3D" id="1.20.58.1380">
    <property type="match status" value="1"/>
</dbReference>
<comment type="similarity">
    <text evidence="2">Belongs to the nucleoporin Nup133 family.</text>
</comment>
<dbReference type="AlphaFoldDB" id="A0A9W7YEY3"/>
<evidence type="ECO:0000256" key="6">
    <source>
        <dbReference type="ARBA" id="ARBA00023010"/>
    </source>
</evidence>
<feature type="region of interest" description="Disordered" evidence="8">
    <location>
        <begin position="1094"/>
        <end position="1113"/>
    </location>
</feature>
<evidence type="ECO:0000256" key="5">
    <source>
        <dbReference type="ARBA" id="ARBA00022927"/>
    </source>
</evidence>
<dbReference type="GO" id="GO:0031080">
    <property type="term" value="C:nuclear pore outer ring"/>
    <property type="evidence" value="ECO:0007669"/>
    <property type="project" value="TreeGrafter"/>
</dbReference>